<protein>
    <submittedName>
        <fullName evidence="2">Uncharacterized protein</fullName>
    </submittedName>
</protein>
<accession>A0AAI8X408</accession>
<organism evidence="2 3">
    <name type="scientific">Mycobacterium avium subsp. hominissuis</name>
    <dbReference type="NCBI Taxonomy" id="439334"/>
    <lineage>
        <taxon>Bacteria</taxon>
        <taxon>Bacillati</taxon>
        <taxon>Actinomycetota</taxon>
        <taxon>Actinomycetes</taxon>
        <taxon>Mycobacteriales</taxon>
        <taxon>Mycobacteriaceae</taxon>
        <taxon>Mycobacterium</taxon>
        <taxon>Mycobacterium avium complex (MAC)</taxon>
    </lineage>
</organism>
<proteinExistence type="predicted"/>
<reference evidence="2 3" key="1">
    <citation type="submission" date="2019-09" db="EMBL/GenBank/DDBJ databases">
        <title>Complete genome sequence of Mycobacterium avium subsp. hominissuis strain JP-H-1.</title>
        <authorList>
            <person name="Kinoshita Y."/>
            <person name="Niwa H."/>
            <person name="Uchida-Fujii E."/>
            <person name="Nukada T."/>
        </authorList>
    </citation>
    <scope>NUCLEOTIDE SEQUENCE [LARGE SCALE GENOMIC DNA]</scope>
    <source>
        <strain evidence="2 3">JP-H-1</strain>
    </source>
</reference>
<dbReference type="EMBL" id="AP020326">
    <property type="protein sequence ID" value="BBN49410.1"/>
    <property type="molecule type" value="Genomic_DNA"/>
</dbReference>
<gene>
    <name evidence="2" type="ORF">JPH1_38850</name>
</gene>
<name>A0AAI8X408_MYCAV</name>
<sequence length="67" mass="6773">MTSERVVVAAGLSDPQPPHATTSAAVTAASRAGRITPNNTAQTLTSGQRGPAAPTDPARRSAVYDSL</sequence>
<evidence type="ECO:0000313" key="3">
    <source>
        <dbReference type="Proteomes" id="UP000327362"/>
    </source>
</evidence>
<feature type="region of interest" description="Disordered" evidence="1">
    <location>
        <begin position="1"/>
        <end position="67"/>
    </location>
</feature>
<feature type="compositionally biased region" description="Polar residues" evidence="1">
    <location>
        <begin position="36"/>
        <end position="48"/>
    </location>
</feature>
<evidence type="ECO:0000313" key="2">
    <source>
        <dbReference type="EMBL" id="BBN49410.1"/>
    </source>
</evidence>
<dbReference type="Proteomes" id="UP000327362">
    <property type="component" value="Chromosome"/>
</dbReference>
<evidence type="ECO:0000256" key="1">
    <source>
        <dbReference type="SAM" id="MobiDB-lite"/>
    </source>
</evidence>
<dbReference type="AlphaFoldDB" id="A0AAI8X408"/>
<feature type="compositionally biased region" description="Low complexity" evidence="1">
    <location>
        <begin position="20"/>
        <end position="32"/>
    </location>
</feature>